<evidence type="ECO:0000313" key="3">
    <source>
        <dbReference type="EMBL" id="KNE97658.1"/>
    </source>
</evidence>
<name>A0A0L0VEG1_9BASI</name>
<comment type="caution">
    <text evidence="3">The sequence shown here is derived from an EMBL/GenBank/DDBJ whole genome shotgun (WGS) entry which is preliminary data.</text>
</comment>
<keyword evidence="4" id="KW-1185">Reference proteome</keyword>
<gene>
    <name evidence="3" type="ORF">PSTG_09063</name>
</gene>
<protein>
    <recommendedName>
        <fullName evidence="2">DUF6589 domain-containing protein</fullName>
    </recommendedName>
</protein>
<dbReference type="Pfam" id="PF20231">
    <property type="entry name" value="DUF6589"/>
    <property type="match status" value="1"/>
</dbReference>
<dbReference type="AlphaFoldDB" id="A0A0L0VEG1"/>
<dbReference type="OrthoDB" id="2497276at2759"/>
<sequence>MNANLPSNDERMQATTNTCDPSEPTKNLESRPDLSAAESEELAWDGYVLASSGATSNDKLARATHMATVACSMFAFAQNRRANGLQLTNSVRFLACGVSKTVNEYTHHLGLCSSRKTDIQALQSLTRDSQDQVINVSSNPTIIAPPICIDNLDMEQRIHQPSVGRQTQMFHGTWGYVHVPSKSLMDTLNPAELTLEAYHESLKKAASITIEPHEDFLPSDSSGEEYALVMKSQIAQVMFDYVARPTERKNMLPLHPPAVKQITAKVPEIHMLKLMDESDNSAEGIGQVMEALQRQSGLNEDDEHNLNNIHFNLGAAHTLWNISQTILTTHLGDSNKMDDLGVWRYLDAIGIPPEKVIQKKDFTKMIQSMQLVQDVTLVHCLRNIMNTQDNPTTESIPVIPTEAWNQAIEKCHEAYCSPAARRKAAQLKCPKLSNLLIRIKDFSTVVEANRAMKAGDIGRLLRVWKMWSIMTQSLPGLTHYLAYLPRLVSLITRILPPSLAKLIRHTLLLSPSGWPNHFVAKDFHLETNNYWLKFFFNRAGVGTQIERLKNLSSSNIPLLHHSPDRRSQDGSRRGYRDDRSWQGGERPHAVRK</sequence>
<proteinExistence type="predicted"/>
<reference evidence="4" key="1">
    <citation type="submission" date="2014-03" db="EMBL/GenBank/DDBJ databases">
        <title>The Genome Sequence of Puccinia striiformis f. sp. tritici PST-78.</title>
        <authorList>
            <consortium name="The Broad Institute Genome Sequencing Platform"/>
            <person name="Cuomo C."/>
            <person name="Hulbert S."/>
            <person name="Chen X."/>
            <person name="Walker B."/>
            <person name="Young S.K."/>
            <person name="Zeng Q."/>
            <person name="Gargeya S."/>
            <person name="Fitzgerald M."/>
            <person name="Haas B."/>
            <person name="Abouelleil A."/>
            <person name="Alvarado L."/>
            <person name="Arachchi H.M."/>
            <person name="Berlin A.M."/>
            <person name="Chapman S.B."/>
            <person name="Goldberg J."/>
            <person name="Griggs A."/>
            <person name="Gujja S."/>
            <person name="Hansen M."/>
            <person name="Howarth C."/>
            <person name="Imamovic A."/>
            <person name="Larimer J."/>
            <person name="McCowan C."/>
            <person name="Montmayeur A."/>
            <person name="Murphy C."/>
            <person name="Neiman D."/>
            <person name="Pearson M."/>
            <person name="Priest M."/>
            <person name="Roberts A."/>
            <person name="Saif S."/>
            <person name="Shea T."/>
            <person name="Sisk P."/>
            <person name="Sykes S."/>
            <person name="Wortman J."/>
            <person name="Nusbaum C."/>
            <person name="Birren B."/>
        </authorList>
    </citation>
    <scope>NUCLEOTIDE SEQUENCE [LARGE SCALE GENOMIC DNA]</scope>
    <source>
        <strain evidence="4">race PST-78</strain>
    </source>
</reference>
<dbReference type="Proteomes" id="UP000054564">
    <property type="component" value="Unassembled WGS sequence"/>
</dbReference>
<feature type="region of interest" description="Disordered" evidence="1">
    <location>
        <begin position="1"/>
        <end position="35"/>
    </location>
</feature>
<feature type="domain" description="DUF6589" evidence="2">
    <location>
        <begin position="304"/>
        <end position="563"/>
    </location>
</feature>
<organism evidence="3 4">
    <name type="scientific">Puccinia striiformis f. sp. tritici PST-78</name>
    <dbReference type="NCBI Taxonomy" id="1165861"/>
    <lineage>
        <taxon>Eukaryota</taxon>
        <taxon>Fungi</taxon>
        <taxon>Dikarya</taxon>
        <taxon>Basidiomycota</taxon>
        <taxon>Pucciniomycotina</taxon>
        <taxon>Pucciniomycetes</taxon>
        <taxon>Pucciniales</taxon>
        <taxon>Pucciniaceae</taxon>
        <taxon>Puccinia</taxon>
    </lineage>
</organism>
<accession>A0A0L0VEG1</accession>
<evidence type="ECO:0000256" key="1">
    <source>
        <dbReference type="SAM" id="MobiDB-lite"/>
    </source>
</evidence>
<dbReference type="STRING" id="1165861.A0A0L0VEG1"/>
<evidence type="ECO:0000313" key="4">
    <source>
        <dbReference type="Proteomes" id="UP000054564"/>
    </source>
</evidence>
<feature type="compositionally biased region" description="Basic and acidic residues" evidence="1">
    <location>
        <begin position="561"/>
        <end position="592"/>
    </location>
</feature>
<dbReference type="EMBL" id="AJIL01000065">
    <property type="protein sequence ID" value="KNE97658.1"/>
    <property type="molecule type" value="Genomic_DNA"/>
</dbReference>
<dbReference type="InterPro" id="IPR046496">
    <property type="entry name" value="DUF6589"/>
</dbReference>
<feature type="compositionally biased region" description="Polar residues" evidence="1">
    <location>
        <begin position="1"/>
        <end position="25"/>
    </location>
</feature>
<feature type="region of interest" description="Disordered" evidence="1">
    <location>
        <begin position="559"/>
        <end position="592"/>
    </location>
</feature>
<evidence type="ECO:0000259" key="2">
    <source>
        <dbReference type="Pfam" id="PF20231"/>
    </source>
</evidence>